<feature type="compositionally biased region" description="Basic and acidic residues" evidence="2">
    <location>
        <begin position="43"/>
        <end position="52"/>
    </location>
</feature>
<accession>A0A7R9U1K9</accession>
<feature type="region of interest" description="Disordered" evidence="2">
    <location>
        <begin position="1242"/>
        <end position="1265"/>
    </location>
</feature>
<dbReference type="PANTHER" id="PTHR21725:SF1">
    <property type="entry name" value="E3 UBIQUITIN-PROTEIN LIGASE UBR4"/>
    <property type="match status" value="1"/>
</dbReference>
<organism evidence="4">
    <name type="scientific">Pinguiococcus pyrenoidosus</name>
    <dbReference type="NCBI Taxonomy" id="172671"/>
    <lineage>
        <taxon>Eukaryota</taxon>
        <taxon>Sar</taxon>
        <taxon>Stramenopiles</taxon>
        <taxon>Ochrophyta</taxon>
        <taxon>Pinguiophyceae</taxon>
        <taxon>Pinguiochrysidales</taxon>
        <taxon>Pinguiochrysidaceae</taxon>
        <taxon>Pinguiococcus</taxon>
    </lineage>
</organism>
<gene>
    <name evidence="4" type="ORF">PPYR1160_LOCUS790</name>
</gene>
<feature type="domain" description="E3 ubiquitin ligase UBR4 C-terminal" evidence="3">
    <location>
        <begin position="276"/>
        <end position="610"/>
    </location>
</feature>
<comment type="similarity">
    <text evidence="1">Belongs to the UBR4 family.</text>
</comment>
<feature type="compositionally biased region" description="Basic and acidic residues" evidence="2">
    <location>
        <begin position="592"/>
        <end position="619"/>
    </location>
</feature>
<dbReference type="EMBL" id="HBEA01001081">
    <property type="protein sequence ID" value="CAD8251299.1"/>
    <property type="molecule type" value="Transcribed_RNA"/>
</dbReference>
<reference evidence="4" key="1">
    <citation type="submission" date="2021-01" db="EMBL/GenBank/DDBJ databases">
        <authorList>
            <person name="Corre E."/>
            <person name="Pelletier E."/>
            <person name="Niang G."/>
            <person name="Scheremetjew M."/>
            <person name="Finn R."/>
            <person name="Kale V."/>
            <person name="Holt S."/>
            <person name="Cochrane G."/>
            <person name="Meng A."/>
            <person name="Brown T."/>
            <person name="Cohen L."/>
        </authorList>
    </citation>
    <scope>NUCLEOTIDE SEQUENCE</scope>
    <source>
        <strain evidence="4">CCMP2078</strain>
    </source>
</reference>
<keyword evidence="1" id="KW-0863">Zinc-finger</keyword>
<name>A0A7R9U1K9_9STRA</name>
<feature type="compositionally biased region" description="Acidic residues" evidence="2">
    <location>
        <begin position="31"/>
        <end position="42"/>
    </location>
</feature>
<protein>
    <recommendedName>
        <fullName evidence="3">E3 ubiquitin ligase UBR4 C-terminal domain-containing protein</fullName>
    </recommendedName>
</protein>
<feature type="compositionally biased region" description="Basic residues" evidence="2">
    <location>
        <begin position="839"/>
        <end position="853"/>
    </location>
</feature>
<keyword evidence="1" id="KW-0862">Zinc</keyword>
<dbReference type="Pfam" id="PF13764">
    <property type="entry name" value="E3_UbLigase_R4"/>
    <property type="match status" value="2"/>
</dbReference>
<proteinExistence type="inferred from homology"/>
<sequence>MSGSTRLISLSQSSQRSYAILPRVPVDVMQELEGDSDGDGDSEGERPSRFEHRSVALSLEPLDTLRNPWSFRRLMRGGASAASSADGDNERLNSSSRRLSLSAGAVDDALPLPSCSDDDPSARRRCQDFLGASMSALRSCVDPTPHCPFLSIDSIESLLSRVRNILDPARPLPTFKIKMIRARTQEEFFRGHLRSNPIPFQDLVRVVKAWEATSFDSSVDRGAESPSAGALAEQQAASVSRTSLPDLGPGCSVDPTVADLKRYIAVTLEMPDSAELLELLCCGKILDGALPVRLVWEHVWKPYVSDSKPDGVYIPPMSVTYRLAGVDGEATEEQLSTIADASASPDKPLSERYAITSIFGRPAPLPVSTMPAAEPDAPGLHWLLHAFLAASDLAAAGGIVGELPCKVAEHSLAVLRMACCVPENAALLHKLGAPGRLLEQLLSLLRHSAPSTGSLARTRLLTSEGAERHRLVDPLTHMIAELMSTSESSESSGDLGPMGAGDASLLMAEAAASQKEEEDAAAGKRDHSDAYKQINFLVTSLRETVIEEELKSKPRLRVAVSRLLPALTCGEGDAVELLAAAAADAIRWDARSSRGAHGERQAEAMELESKTEDVVHESKDEEDSESSAASEAYALPASSQCIFDALSGYLTSSALCGKIRRAVALTDLLPRTVRAVLMDAPSLPVPTAAAFAIYKRDRHQGRAPKPVHMPSKEDCTRAWSTFAGKRTLLPCLKLLQGLCSAHSVAVDTILELPEGEGGRLLSLLHALEQANCVDAAGLAAENLLRAMRAVSVLAAASIEQIQTRTNEEKQRLASKRKKRALEAISRSPPEERAASSSQKARRKPAKKGRKPARAPKPSPKPSSWLQQAENLAEESGLACMICHEGYGLQPSSLLGVYGYMQPFTADRGAVEGAKLLLGGPEKAFEAGSVTKLKFCGTWTSIRPMSDTSVPMASTVTAFRPIHQQCHAAASDAAANSKTSRSEWESATMRNSRMRTNVVIPLYSPTVRAMDFRRALERYRSMAEGQCGMDSTGVLATVLHDARILSLRMAHRLDICKDAGGGSDVTNIALLPALLGIGSFVFWNVLTFCRKNDAPRGIGRGPRETIDFRSPMLADITDAARYAAIAHRFFSAAASKLPEPSPEVQEGVGGLLTTLRSVGSFQEVGESSAGEGSLPLLAGAAPFVCVLALVLVGKKDWHAARTLLLRELLRHAKLHPVEEERVSLIPATKASAREMRVALPGLSRSGRKRARSSAEPEPAPKDDGQQLPAWLSDILPGCSLQRSLPMLRFCALLFAVHDAMHAEATEENPEALYQLPSVASTVDEAATARVKSRIEAVESAASVGDAVDLLLAAD</sequence>
<feature type="region of interest" description="Disordered" evidence="2">
    <location>
        <begin position="803"/>
        <end position="866"/>
    </location>
</feature>
<dbReference type="InterPro" id="IPR025704">
    <property type="entry name" value="E3_Ub_ligase_UBR4_C"/>
</dbReference>
<evidence type="ECO:0000256" key="2">
    <source>
        <dbReference type="SAM" id="MobiDB-lite"/>
    </source>
</evidence>
<feature type="region of interest" description="UBR4 E3 catalytic module" evidence="1">
    <location>
        <begin position="726"/>
        <end position="1336"/>
    </location>
</feature>
<feature type="domain" description="E3 ubiquitin ligase UBR4 C-terminal" evidence="3">
    <location>
        <begin position="714"/>
        <end position="1081"/>
    </location>
</feature>
<dbReference type="PROSITE" id="PS52043">
    <property type="entry name" value="UBR4_E3"/>
    <property type="match status" value="1"/>
</dbReference>
<evidence type="ECO:0000313" key="4">
    <source>
        <dbReference type="EMBL" id="CAD8251299.1"/>
    </source>
</evidence>
<keyword evidence="1" id="KW-0479">Metal-binding</keyword>
<dbReference type="GO" id="GO:0008270">
    <property type="term" value="F:zinc ion binding"/>
    <property type="evidence" value="ECO:0007669"/>
    <property type="project" value="UniProtKB-KW"/>
</dbReference>
<feature type="region of interest" description="Disordered" evidence="2">
    <location>
        <begin position="31"/>
        <end position="52"/>
    </location>
</feature>
<evidence type="ECO:0000259" key="3">
    <source>
        <dbReference type="Pfam" id="PF13764"/>
    </source>
</evidence>
<dbReference type="PANTHER" id="PTHR21725">
    <property type="entry name" value="E3 UBIQUITIN-PROTEIN LIGASE UBR4"/>
    <property type="match status" value="1"/>
</dbReference>
<dbReference type="InterPro" id="IPR045189">
    <property type="entry name" value="UBR4-like"/>
</dbReference>
<feature type="region of interest" description="Disordered" evidence="2">
    <location>
        <begin position="592"/>
        <end position="630"/>
    </location>
</feature>
<evidence type="ECO:0000256" key="1">
    <source>
        <dbReference type="PROSITE-ProRule" id="PRU01388"/>
    </source>
</evidence>
<feature type="compositionally biased region" description="Basic and acidic residues" evidence="2">
    <location>
        <begin position="1251"/>
        <end position="1263"/>
    </location>
</feature>